<comment type="similarity">
    <text evidence="5">Belongs to the E3 ubiquitin-protein ligase UBR1-like family.</text>
</comment>
<reference evidence="8 9" key="1">
    <citation type="submission" date="2024-04" db="EMBL/GenBank/DDBJ databases">
        <title>Tritrichomonas musculus Genome.</title>
        <authorList>
            <person name="Alves-Ferreira E."/>
            <person name="Grigg M."/>
            <person name="Lorenzi H."/>
            <person name="Galac M."/>
        </authorList>
    </citation>
    <scope>NUCLEOTIDE SEQUENCE [LARGE SCALE GENOMIC DNA]</scope>
    <source>
        <strain evidence="8 9">EAF2021</strain>
    </source>
</reference>
<comment type="function">
    <text evidence="5">Ubiquitin ligase protein which is a component of the N-end rule pathway. Recognizes and binds to proteins bearing specific N-terminal residues that are destabilizing according to the N-end rule, leading to their ubiquitination and subsequent degradation.</text>
</comment>
<comment type="caution">
    <text evidence="8">The sequence shown here is derived from an EMBL/GenBank/DDBJ whole genome shotgun (WGS) entry which is preliminary data.</text>
</comment>
<keyword evidence="5" id="KW-0833">Ubl conjugation pathway</keyword>
<feature type="region of interest" description="Disordered" evidence="6">
    <location>
        <begin position="864"/>
        <end position="894"/>
    </location>
</feature>
<comment type="catalytic activity">
    <reaction evidence="5">
        <text>S-ubiquitinyl-[E2 ubiquitin-conjugating enzyme]-L-cysteine + [acceptor protein]-L-lysine = [E2 ubiquitin-conjugating enzyme]-L-cysteine + N(6)-ubiquitinyl-[acceptor protein]-L-lysine.</text>
        <dbReference type="EC" id="2.3.2.27"/>
    </reaction>
</comment>
<dbReference type="Gene3D" id="2.10.110.30">
    <property type="match status" value="1"/>
</dbReference>
<dbReference type="InterPro" id="IPR003126">
    <property type="entry name" value="Znf_UBR"/>
</dbReference>
<feature type="domain" description="UBR-type" evidence="7">
    <location>
        <begin position="56"/>
        <end position="127"/>
    </location>
</feature>
<dbReference type="PROSITE" id="PS00086">
    <property type="entry name" value="CYTOCHROME_P450"/>
    <property type="match status" value="1"/>
</dbReference>
<sequence>MFKKLFSKTDNNKKLSSLFSSSPEKGILQAQQYLMSPNYSNYEEFIQNVKKTQKSNCCIVSWSKSMLSARCLDCQKHDNSCICIPCYLAGKHDQHHSYLLGGSGAGNCDCGDPHFWKPSGNCPNHPGPDPNPDITQMTTQDRDKFITVFKSAFTASFSTKDDDKICVILDWISDFISFGDGLRRCVAISITSIPAKVFFNNLMHMQKNSLNSLISLLGKLTSDQVFSQQMGSTTLKNYLSLRNIIRSIISKHSYDKNDPPLHPIKKYLSFSFHFFTEVPLMHLVNEFNFDWVEFILSCLSFIFDTMIQLKMNYERIDDGSIIDQIWYLSRLLEFLIKDDKQHENIQKFIDKYSQLLVNYERLYTFNFPRVPEDDSNDPYTSFFLYIYLYQINVLFSPLKDRSPKNQTFSIQQTFKSLLAFYQNKKKFQALSLFNKKPVPISAFLPLHHLFYCILSSHPNSLKVISNECKSNKISVQDFCYLVTICPMRILAATFVTERFKMLNNATRRHITYFLDKPDETFNIFFGLVQTMLGIAPDKEKMLDVISTTFGIKDEVPSMEKLPHLDRKKYLMQLMDHQNQLEMKESAIFDFSIFVTAMLTDRSIITFDKILFKRLRVIGLLMNKKPNSREIEKFVDDKISNPIFGDDLQSYAARVSTSNGSFFKLTNEDEFTPFFPVIYRTDRVEILMKYKDKLIPILDYTQLPRGLEMDSCFRKPTFLASMFSLLCSSKDTFTQIGLAMFILCIRNGEKFDLGSYEFANPLTVTTPSIIELIDILKEVLGDNPHFNFLTMRIQFGEEKKMTFIEAVQSKQRLGYDAMERTDLPPVLRPKTAVDDQIQKEKKEKAKNLRKQLMKEFQDQRAQFTIGGGTTCTNDDDDDDDNAENRLRSPMSSRREIRSEMSNSASILCSICQTRTSDDVLGFPCLSLPCLFPALINNKLHNLGIPINNLESVYSFSICMHHVHFKCFMGLHRDKKKKDIFNCMIDRGSRNCLLPLFPTNINKDGESDDFSIQPSETLDLAIKKFMINAFYGCSLKGNPIAPFKSFAGTVMTIEVRHRARPECLDNPTVSALLHNLLLTFYFSLHGCSIGEDIKDPLVKLVYLIINSSFPKVEFSSFVKQLSHSLKEDYLYEFLRRAAIIEDFAIKSNTNNKFIDWDEVLSFENLLKRYEIEYNNDTEIIELPIFETIPLAERFVGLYQPPYNLDIFNNSLSKFVDLMTGKVVVFAKDKSTIQGKTDLPYIQDYVLSQYQGGLAMFLGLTGPNASDIIVSCQVVGHLFNLDGFYVDQFGDIDRGFNRGALLSLSKDRLENSLDKLLSGDIILFS</sequence>
<keyword evidence="5" id="KW-0808">Transferase</keyword>
<keyword evidence="9" id="KW-1185">Reference proteome</keyword>
<dbReference type="CDD" id="cd19670">
    <property type="entry name" value="UBR-box_UBR1_2_3"/>
    <property type="match status" value="1"/>
</dbReference>
<dbReference type="SMART" id="SM00396">
    <property type="entry name" value="ZnF_UBR1"/>
    <property type="match status" value="1"/>
</dbReference>
<keyword evidence="2 5" id="KW-0863">Zinc-finger</keyword>
<evidence type="ECO:0000256" key="1">
    <source>
        <dbReference type="ARBA" id="ARBA00022723"/>
    </source>
</evidence>
<evidence type="ECO:0000256" key="5">
    <source>
        <dbReference type="RuleBase" id="RU366018"/>
    </source>
</evidence>
<evidence type="ECO:0000256" key="2">
    <source>
        <dbReference type="ARBA" id="ARBA00022771"/>
    </source>
</evidence>
<name>A0ABR2I6J5_9EUKA</name>
<gene>
    <name evidence="8" type="ORF">M9Y10_016117</name>
</gene>
<proteinExistence type="inferred from homology"/>
<protein>
    <recommendedName>
        <fullName evidence="5">E3 ubiquitin-protein ligase</fullName>
        <ecNumber evidence="5">2.3.2.27</ecNumber>
    </recommendedName>
</protein>
<feature type="zinc finger region" description="UBR-type" evidence="4">
    <location>
        <begin position="56"/>
        <end position="127"/>
    </location>
</feature>
<dbReference type="PANTHER" id="PTHR21497">
    <property type="entry name" value="UBIQUITIN LIGASE E3 ALPHA-RELATED"/>
    <property type="match status" value="1"/>
</dbReference>
<evidence type="ECO:0000259" key="7">
    <source>
        <dbReference type="PROSITE" id="PS51157"/>
    </source>
</evidence>
<evidence type="ECO:0000256" key="3">
    <source>
        <dbReference type="ARBA" id="ARBA00022833"/>
    </source>
</evidence>
<evidence type="ECO:0000256" key="4">
    <source>
        <dbReference type="PROSITE-ProRule" id="PRU00508"/>
    </source>
</evidence>
<dbReference type="InterPro" id="IPR039164">
    <property type="entry name" value="UBR1-like"/>
</dbReference>
<evidence type="ECO:0000313" key="8">
    <source>
        <dbReference type="EMBL" id="KAK8857709.1"/>
    </source>
</evidence>
<dbReference type="InterPro" id="IPR017972">
    <property type="entry name" value="Cyt_P450_CS"/>
</dbReference>
<keyword evidence="1 5" id="KW-0479">Metal-binding</keyword>
<evidence type="ECO:0000256" key="6">
    <source>
        <dbReference type="SAM" id="MobiDB-lite"/>
    </source>
</evidence>
<feature type="compositionally biased region" description="Basic and acidic residues" evidence="6">
    <location>
        <begin position="881"/>
        <end position="894"/>
    </location>
</feature>
<dbReference type="EMBL" id="JAPFFF010000020">
    <property type="protein sequence ID" value="KAK8857709.1"/>
    <property type="molecule type" value="Genomic_DNA"/>
</dbReference>
<dbReference type="Pfam" id="PF02207">
    <property type="entry name" value="zf-UBR"/>
    <property type="match status" value="1"/>
</dbReference>
<keyword evidence="3 5" id="KW-0862">Zinc</keyword>
<dbReference type="PANTHER" id="PTHR21497:SF24">
    <property type="entry name" value="E3 UBIQUITIN-PROTEIN LIGASE UBR1"/>
    <property type="match status" value="1"/>
</dbReference>
<comment type="pathway">
    <text evidence="5">Protein modification; protein ubiquitination.</text>
</comment>
<organism evidence="8 9">
    <name type="scientific">Tritrichomonas musculus</name>
    <dbReference type="NCBI Taxonomy" id="1915356"/>
    <lineage>
        <taxon>Eukaryota</taxon>
        <taxon>Metamonada</taxon>
        <taxon>Parabasalia</taxon>
        <taxon>Tritrichomonadida</taxon>
        <taxon>Tritrichomonadidae</taxon>
        <taxon>Tritrichomonas</taxon>
    </lineage>
</organism>
<dbReference type="Proteomes" id="UP001470230">
    <property type="component" value="Unassembled WGS sequence"/>
</dbReference>
<evidence type="ECO:0000313" key="9">
    <source>
        <dbReference type="Proteomes" id="UP001470230"/>
    </source>
</evidence>
<accession>A0ABR2I6J5</accession>
<dbReference type="EC" id="2.3.2.27" evidence="5"/>
<dbReference type="PROSITE" id="PS51157">
    <property type="entry name" value="ZF_UBR"/>
    <property type="match status" value="1"/>
</dbReference>